<dbReference type="InterPro" id="IPR035439">
    <property type="entry name" value="UPF0145_dom_sf"/>
</dbReference>
<proteinExistence type="inferred from homology"/>
<gene>
    <name evidence="2" type="ORF">METZ01_LOCUS442410</name>
</gene>
<dbReference type="PANTHER" id="PTHR34068:SF2">
    <property type="entry name" value="UPF0145 PROTEIN SCO3412"/>
    <property type="match status" value="1"/>
</dbReference>
<dbReference type="AlphaFoldDB" id="A0A382Z244"/>
<name>A0A382Z244_9ZZZZ</name>
<reference evidence="2" key="1">
    <citation type="submission" date="2018-05" db="EMBL/GenBank/DDBJ databases">
        <authorList>
            <person name="Lanie J.A."/>
            <person name="Ng W.-L."/>
            <person name="Kazmierczak K.M."/>
            <person name="Andrzejewski T.M."/>
            <person name="Davidsen T.M."/>
            <person name="Wayne K.J."/>
            <person name="Tettelin H."/>
            <person name="Glass J.I."/>
            <person name="Rusch D."/>
            <person name="Podicherti R."/>
            <person name="Tsui H.-C.T."/>
            <person name="Winkler M.E."/>
        </authorList>
    </citation>
    <scope>NUCLEOTIDE SEQUENCE</scope>
</reference>
<dbReference type="Pfam" id="PF01906">
    <property type="entry name" value="YbjQ_1"/>
    <property type="match status" value="1"/>
</dbReference>
<accession>A0A382Z244</accession>
<evidence type="ECO:0000313" key="2">
    <source>
        <dbReference type="EMBL" id="SVD89556.1"/>
    </source>
</evidence>
<comment type="similarity">
    <text evidence="1">Belongs to the UPF0145 family.</text>
</comment>
<dbReference type="EMBL" id="UINC01180388">
    <property type="protein sequence ID" value="SVD89556.1"/>
    <property type="molecule type" value="Genomic_DNA"/>
</dbReference>
<dbReference type="Gene3D" id="3.30.110.70">
    <property type="entry name" value="Hypothetical protein apc22750. Chain B"/>
    <property type="match status" value="1"/>
</dbReference>
<dbReference type="InterPro" id="IPR002765">
    <property type="entry name" value="UPF0145_YbjQ-like"/>
</dbReference>
<protein>
    <submittedName>
        <fullName evidence="2">Uncharacterized protein</fullName>
    </submittedName>
</protein>
<sequence length="54" mass="5802">MAESREQAIDRMIESAEELGANAIISVDFTTSIIQGGAEELMAYGTAVLVQNKE</sequence>
<evidence type="ECO:0000256" key="1">
    <source>
        <dbReference type="ARBA" id="ARBA00010751"/>
    </source>
</evidence>
<organism evidence="2">
    <name type="scientific">marine metagenome</name>
    <dbReference type="NCBI Taxonomy" id="408172"/>
    <lineage>
        <taxon>unclassified sequences</taxon>
        <taxon>metagenomes</taxon>
        <taxon>ecological metagenomes</taxon>
    </lineage>
</organism>
<dbReference type="SUPFAM" id="SSF117782">
    <property type="entry name" value="YbjQ-like"/>
    <property type="match status" value="1"/>
</dbReference>
<dbReference type="PANTHER" id="PTHR34068">
    <property type="entry name" value="UPF0145 PROTEIN YBJQ"/>
    <property type="match status" value="1"/>
</dbReference>